<dbReference type="Proteomes" id="UP000324222">
    <property type="component" value="Unassembled WGS sequence"/>
</dbReference>
<organism evidence="2 3">
    <name type="scientific">Portunus trituberculatus</name>
    <name type="common">Swimming crab</name>
    <name type="synonym">Neptunus trituberculatus</name>
    <dbReference type="NCBI Taxonomy" id="210409"/>
    <lineage>
        <taxon>Eukaryota</taxon>
        <taxon>Metazoa</taxon>
        <taxon>Ecdysozoa</taxon>
        <taxon>Arthropoda</taxon>
        <taxon>Crustacea</taxon>
        <taxon>Multicrustacea</taxon>
        <taxon>Malacostraca</taxon>
        <taxon>Eumalacostraca</taxon>
        <taxon>Eucarida</taxon>
        <taxon>Decapoda</taxon>
        <taxon>Pleocyemata</taxon>
        <taxon>Brachyura</taxon>
        <taxon>Eubrachyura</taxon>
        <taxon>Portunoidea</taxon>
        <taxon>Portunidae</taxon>
        <taxon>Portuninae</taxon>
        <taxon>Portunus</taxon>
    </lineage>
</organism>
<sequence>MPPHPTLISDSIHHQITSLLYHIISLFIFHAYSVHLSPFHVPFTFIRSLLQEGRKAGNVSRREEGKGEDNRSAVELSITLQEGGDGGGGGIGGGGDGLSGGAGMAVVVVLERKRGRKQASSAGIDEVK</sequence>
<evidence type="ECO:0000256" key="1">
    <source>
        <dbReference type="SAM" id="Phobius"/>
    </source>
</evidence>
<accession>A0A5B7JQ33</accession>
<proteinExistence type="predicted"/>
<keyword evidence="3" id="KW-1185">Reference proteome</keyword>
<feature type="transmembrane region" description="Helical" evidence="1">
    <location>
        <begin position="20"/>
        <end position="46"/>
    </location>
</feature>
<keyword evidence="1" id="KW-0812">Transmembrane</keyword>
<evidence type="ECO:0000313" key="3">
    <source>
        <dbReference type="Proteomes" id="UP000324222"/>
    </source>
</evidence>
<keyword evidence="1" id="KW-1133">Transmembrane helix</keyword>
<dbReference type="EMBL" id="VSRR010108066">
    <property type="protein sequence ID" value="MPC96969.1"/>
    <property type="molecule type" value="Genomic_DNA"/>
</dbReference>
<reference evidence="2 3" key="1">
    <citation type="submission" date="2019-05" db="EMBL/GenBank/DDBJ databases">
        <title>Another draft genome of Portunus trituberculatus and its Hox gene families provides insights of decapod evolution.</title>
        <authorList>
            <person name="Jeong J.-H."/>
            <person name="Song I."/>
            <person name="Kim S."/>
            <person name="Choi T."/>
            <person name="Kim D."/>
            <person name="Ryu S."/>
            <person name="Kim W."/>
        </authorList>
    </citation>
    <scope>NUCLEOTIDE SEQUENCE [LARGE SCALE GENOMIC DNA]</scope>
    <source>
        <tissue evidence="2">Muscle</tissue>
    </source>
</reference>
<gene>
    <name evidence="2" type="ORF">E2C01_092254</name>
</gene>
<protein>
    <submittedName>
        <fullName evidence="2">Uncharacterized protein</fullName>
    </submittedName>
</protein>
<comment type="caution">
    <text evidence="2">The sequence shown here is derived from an EMBL/GenBank/DDBJ whole genome shotgun (WGS) entry which is preliminary data.</text>
</comment>
<keyword evidence="1" id="KW-0472">Membrane</keyword>
<evidence type="ECO:0000313" key="2">
    <source>
        <dbReference type="EMBL" id="MPC96969.1"/>
    </source>
</evidence>
<dbReference type="AlphaFoldDB" id="A0A5B7JQ33"/>
<name>A0A5B7JQ33_PORTR</name>